<proteinExistence type="predicted"/>
<reference evidence="1" key="1">
    <citation type="journal article" date="2017" name="Nature">
        <title>The genome of Chenopodium quinoa.</title>
        <authorList>
            <person name="Jarvis D.E."/>
            <person name="Ho Y.S."/>
            <person name="Lightfoot D.J."/>
            <person name="Schmoeckel S.M."/>
            <person name="Li B."/>
            <person name="Borm T.J.A."/>
            <person name="Ohyanagi H."/>
            <person name="Mineta K."/>
            <person name="Michell C.T."/>
            <person name="Saber N."/>
            <person name="Kharbatia N.M."/>
            <person name="Rupper R.R."/>
            <person name="Sharp A.R."/>
            <person name="Dally N."/>
            <person name="Boughton B.A."/>
            <person name="Woo Y.H."/>
            <person name="Gao G."/>
            <person name="Schijlen E.G.W.M."/>
            <person name="Guo X."/>
            <person name="Momin A.A."/>
            <person name="Negrao S."/>
            <person name="Al-Babili S."/>
            <person name="Gehring C."/>
            <person name="Roessner U."/>
            <person name="Jung C."/>
            <person name="Murphy K."/>
            <person name="Arold S.T."/>
            <person name="Gojobori T."/>
            <person name="van der Linden C.G."/>
            <person name="van Loo E.N."/>
            <person name="Jellen E.N."/>
            <person name="Maughan P.J."/>
            <person name="Tester M."/>
        </authorList>
    </citation>
    <scope>NUCLEOTIDE SEQUENCE [LARGE SCALE GENOMIC DNA]</scope>
    <source>
        <strain evidence="1">cv. PI 614886</strain>
    </source>
</reference>
<reference evidence="1" key="2">
    <citation type="submission" date="2021-03" db="UniProtKB">
        <authorList>
            <consortium name="EnsemblPlants"/>
        </authorList>
    </citation>
    <scope>IDENTIFICATION</scope>
</reference>
<name>A0A803M2E1_CHEQI</name>
<dbReference type="Proteomes" id="UP000596660">
    <property type="component" value="Unplaced"/>
</dbReference>
<protein>
    <submittedName>
        <fullName evidence="1">Uncharacterized protein</fullName>
    </submittedName>
</protein>
<dbReference type="AlphaFoldDB" id="A0A803M2E1"/>
<accession>A0A803M2E1</accession>
<evidence type="ECO:0000313" key="2">
    <source>
        <dbReference type="Proteomes" id="UP000596660"/>
    </source>
</evidence>
<evidence type="ECO:0000313" key="1">
    <source>
        <dbReference type="EnsemblPlants" id="AUR62022389-RA:cds"/>
    </source>
</evidence>
<dbReference type="EnsemblPlants" id="AUR62022389-RA">
    <property type="protein sequence ID" value="AUR62022389-RA:cds"/>
    <property type="gene ID" value="AUR62022389"/>
</dbReference>
<dbReference type="Gramene" id="AUR62022389-RA">
    <property type="protein sequence ID" value="AUR62022389-RA:cds"/>
    <property type="gene ID" value="AUR62022389"/>
</dbReference>
<sequence length="97" mass="10757">MKQTARYAASRNTPWLFLPGFHCLKACAGSLTRSVKDVEFPSLDDMGENKHKRQFGGGRCEEVLYDEALFALSACPISTTSHYTLAVVLNKCPENSE</sequence>
<organism evidence="1 2">
    <name type="scientific">Chenopodium quinoa</name>
    <name type="common">Quinoa</name>
    <dbReference type="NCBI Taxonomy" id="63459"/>
    <lineage>
        <taxon>Eukaryota</taxon>
        <taxon>Viridiplantae</taxon>
        <taxon>Streptophyta</taxon>
        <taxon>Embryophyta</taxon>
        <taxon>Tracheophyta</taxon>
        <taxon>Spermatophyta</taxon>
        <taxon>Magnoliopsida</taxon>
        <taxon>eudicotyledons</taxon>
        <taxon>Gunneridae</taxon>
        <taxon>Pentapetalae</taxon>
        <taxon>Caryophyllales</taxon>
        <taxon>Chenopodiaceae</taxon>
        <taxon>Chenopodioideae</taxon>
        <taxon>Atripliceae</taxon>
        <taxon>Chenopodium</taxon>
    </lineage>
</organism>
<keyword evidence="2" id="KW-1185">Reference proteome</keyword>